<dbReference type="PANTHER" id="PTHR32552">
    <property type="entry name" value="FERRICHROME IRON RECEPTOR-RELATED"/>
    <property type="match status" value="1"/>
</dbReference>
<proteinExistence type="inferred from homology"/>
<evidence type="ECO:0000256" key="2">
    <source>
        <dbReference type="ARBA" id="ARBA00009810"/>
    </source>
</evidence>
<keyword evidence="12 18" id="KW-0675">Receptor</keyword>
<evidence type="ECO:0000256" key="5">
    <source>
        <dbReference type="ARBA" id="ARBA00022496"/>
    </source>
</evidence>
<organism evidence="18 19">
    <name type="scientific">Nitrosomonas communis</name>
    <dbReference type="NCBI Taxonomy" id="44574"/>
    <lineage>
        <taxon>Bacteria</taxon>
        <taxon>Pseudomonadati</taxon>
        <taxon>Pseudomonadota</taxon>
        <taxon>Betaproteobacteria</taxon>
        <taxon>Nitrosomonadales</taxon>
        <taxon>Nitrosomonadaceae</taxon>
        <taxon>Nitrosomonas</taxon>
    </lineage>
</organism>
<evidence type="ECO:0000256" key="16">
    <source>
        <dbReference type="SAM" id="Phobius"/>
    </source>
</evidence>
<dbReference type="Pfam" id="PF00593">
    <property type="entry name" value="TonB_dep_Rec_b-barrel"/>
    <property type="match status" value="1"/>
</dbReference>
<evidence type="ECO:0000256" key="1">
    <source>
        <dbReference type="ARBA" id="ARBA00004571"/>
    </source>
</evidence>
<dbReference type="Gene3D" id="2.40.170.20">
    <property type="entry name" value="TonB-dependent receptor, beta-barrel domain"/>
    <property type="match status" value="1"/>
</dbReference>
<dbReference type="GO" id="GO:0015891">
    <property type="term" value="P:siderophore transport"/>
    <property type="evidence" value="ECO:0007669"/>
    <property type="project" value="InterPro"/>
</dbReference>
<evidence type="ECO:0000313" key="18">
    <source>
        <dbReference type="EMBL" id="SDW81901.1"/>
    </source>
</evidence>
<dbReference type="InterPro" id="IPR036942">
    <property type="entry name" value="Beta-barrel_TonB_sf"/>
</dbReference>
<dbReference type="InterPro" id="IPR012910">
    <property type="entry name" value="Plug_dom"/>
</dbReference>
<evidence type="ECO:0000256" key="15">
    <source>
        <dbReference type="RuleBase" id="RU003357"/>
    </source>
</evidence>
<dbReference type="GO" id="GO:0038023">
    <property type="term" value="F:signaling receptor activity"/>
    <property type="evidence" value="ECO:0007669"/>
    <property type="project" value="InterPro"/>
</dbReference>
<dbReference type="GO" id="GO:0009279">
    <property type="term" value="C:cell outer membrane"/>
    <property type="evidence" value="ECO:0007669"/>
    <property type="project" value="UniProtKB-SubCell"/>
</dbReference>
<evidence type="ECO:0000256" key="7">
    <source>
        <dbReference type="ARBA" id="ARBA00022729"/>
    </source>
</evidence>
<dbReference type="InterPro" id="IPR039426">
    <property type="entry name" value="TonB-dep_rcpt-like"/>
</dbReference>
<evidence type="ECO:0000313" key="19">
    <source>
        <dbReference type="Proteomes" id="UP000183454"/>
    </source>
</evidence>
<comment type="similarity">
    <text evidence="2 14 15">Belongs to the TonB-dependent receptor family.</text>
</comment>
<keyword evidence="13 14" id="KW-0998">Cell outer membrane</keyword>
<evidence type="ECO:0000259" key="17">
    <source>
        <dbReference type="SMART" id="SM00965"/>
    </source>
</evidence>
<dbReference type="AlphaFoldDB" id="A0A1H2WMT3"/>
<protein>
    <submittedName>
        <fullName evidence="18">Catecholate siderophore receptor</fullName>
    </submittedName>
</protein>
<dbReference type="SMART" id="SM00965">
    <property type="entry name" value="STN"/>
    <property type="match status" value="1"/>
</dbReference>
<dbReference type="Gene3D" id="2.170.130.10">
    <property type="entry name" value="TonB-dependent receptor, plug domain"/>
    <property type="match status" value="1"/>
</dbReference>
<keyword evidence="6 14" id="KW-0812">Transmembrane</keyword>
<dbReference type="InterPro" id="IPR011662">
    <property type="entry name" value="Secretin/TonB_short_N"/>
</dbReference>
<dbReference type="InterPro" id="IPR000531">
    <property type="entry name" value="Beta-barrel_TonB"/>
</dbReference>
<keyword evidence="8" id="KW-0408">Iron</keyword>
<keyword evidence="7" id="KW-0732">Signal</keyword>
<dbReference type="InterPro" id="IPR010105">
    <property type="entry name" value="TonB_sidphr_rcpt"/>
</dbReference>
<dbReference type="RefSeq" id="WP_083340248.1">
    <property type="nucleotide sequence ID" value="NZ_FNNH01000030.1"/>
</dbReference>
<evidence type="ECO:0000256" key="10">
    <source>
        <dbReference type="ARBA" id="ARBA00023077"/>
    </source>
</evidence>
<keyword evidence="11 14" id="KW-0472">Membrane</keyword>
<keyword evidence="4 14" id="KW-1134">Transmembrane beta strand</keyword>
<dbReference type="Gene3D" id="3.55.50.30">
    <property type="match status" value="1"/>
</dbReference>
<evidence type="ECO:0000256" key="13">
    <source>
        <dbReference type="ARBA" id="ARBA00023237"/>
    </source>
</evidence>
<dbReference type="SUPFAM" id="SSF56935">
    <property type="entry name" value="Porins"/>
    <property type="match status" value="1"/>
</dbReference>
<evidence type="ECO:0000256" key="6">
    <source>
        <dbReference type="ARBA" id="ARBA00022692"/>
    </source>
</evidence>
<reference evidence="18 19" key="1">
    <citation type="submission" date="2016-10" db="EMBL/GenBank/DDBJ databases">
        <authorList>
            <person name="de Groot N.N."/>
        </authorList>
    </citation>
    <scope>NUCLEOTIDE SEQUENCE [LARGE SCALE GENOMIC DNA]</scope>
    <source>
        <strain evidence="18 19">Nm110</strain>
    </source>
</reference>
<evidence type="ECO:0000256" key="14">
    <source>
        <dbReference type="PROSITE-ProRule" id="PRU01360"/>
    </source>
</evidence>
<keyword evidence="9" id="KW-0406">Ion transport</keyword>
<accession>A0A1H2WMT3</accession>
<evidence type="ECO:0000256" key="12">
    <source>
        <dbReference type="ARBA" id="ARBA00023170"/>
    </source>
</evidence>
<keyword evidence="10 15" id="KW-0798">TonB box</keyword>
<dbReference type="Pfam" id="PF07660">
    <property type="entry name" value="STN"/>
    <property type="match status" value="1"/>
</dbReference>
<keyword evidence="3 14" id="KW-0813">Transport</keyword>
<keyword evidence="5" id="KW-0410">Iron transport</keyword>
<name>A0A1H2WMT3_9PROT</name>
<comment type="subcellular location">
    <subcellularLocation>
        <location evidence="1 14">Cell outer membrane</location>
        <topology evidence="1 14">Multi-pass membrane protein</topology>
    </subcellularLocation>
</comment>
<dbReference type="CDD" id="cd01347">
    <property type="entry name" value="ligand_gated_channel"/>
    <property type="match status" value="1"/>
</dbReference>
<evidence type="ECO:0000256" key="9">
    <source>
        <dbReference type="ARBA" id="ARBA00023065"/>
    </source>
</evidence>
<evidence type="ECO:0000256" key="3">
    <source>
        <dbReference type="ARBA" id="ARBA00022448"/>
    </source>
</evidence>
<keyword evidence="16" id="KW-1133">Transmembrane helix</keyword>
<dbReference type="InterPro" id="IPR037066">
    <property type="entry name" value="Plug_dom_sf"/>
</dbReference>
<dbReference type="Pfam" id="PF07715">
    <property type="entry name" value="Plug"/>
    <property type="match status" value="1"/>
</dbReference>
<dbReference type="EMBL" id="FNNH01000030">
    <property type="protein sequence ID" value="SDW81901.1"/>
    <property type="molecule type" value="Genomic_DNA"/>
</dbReference>
<dbReference type="NCBIfam" id="TIGR01783">
    <property type="entry name" value="TonB-siderophor"/>
    <property type="match status" value="1"/>
</dbReference>
<gene>
    <name evidence="18" type="ORF">SAMN05421882_103013</name>
</gene>
<dbReference type="PANTHER" id="PTHR32552:SF68">
    <property type="entry name" value="FERRICHROME OUTER MEMBRANE TRANSPORTER_PHAGE RECEPTOR"/>
    <property type="match status" value="1"/>
</dbReference>
<dbReference type="FunFam" id="2.170.130.10:FF:000001">
    <property type="entry name" value="Catecholate siderophore TonB-dependent receptor"/>
    <property type="match status" value="1"/>
</dbReference>
<evidence type="ECO:0000256" key="11">
    <source>
        <dbReference type="ARBA" id="ARBA00023136"/>
    </source>
</evidence>
<sequence>MYTSSFKSFITQQEWSDILLLARSEYSGYKSTRFNRFYVYTTLLFSIFITIFLPGIVFAESAEITKPVTRSYHIPAGSLEKALSQFSSQSGVKIFFDDAVIQGKTTQGLAGNYEISAALDQLLKGTDLQPISHPEGFTIIKLSTESALSPVVTTLPSIKITAGRETSRYMATSSTTATKTNTLLRDVPQSISVVTESAIKDQSIRSIADAVRYVPGVGVSQGEGNRDAVIFRGNRSTGDFFVDGIRDDVQYLRDLYNIERIEVLKGPNGMIFGRGGSGGVINRVTKQAGWEPIREFFFQGGSYGLKRMTADINQPIHDQIALRVNGLFEDAGSFRDGVDSTRLGISPTVTFKPTDRTKVVVNMERYYDDRTADRGIPSFQGRPFDVKSSQFFGDPRRSDSRVDVLSFNSLIEHKFDFGVTLRNRTNYAQFDKFYQNIFPAGQVFNGLVSIDAYSDATDRKNVFNQTDFLYSLETGPVAHTLLAGIEVGQQITDNLRKEAFFNNNPRQTILRIPVSNPITNDPITFVNRDVDANNHSKVNITSFYFQDQIEFIPQLQAIVGVRYDLFETDFRDRNGNQDHLETKDGLLSPRFGLIYKPIEPFSIYASFSRAYVPRAGEQLTSLTVTTEVLKPEKFTNYEVGIKWDIRPDLSLTGAAYRIDRTNVITIDPNDSSRSFLTKGQRTEGVEVGVNGQLTPNWSVMGGYAYQDGEITSEQAGAPKGNTVAELPHNTFSIWSRYDFIPRLGAAVGVIYRSNMFASTDNTVVIPDFTRVDAALFARLSKQVRAQLNIENVFDVNYFASVQNNNNIMPGSPIAVRAALIANF</sequence>
<feature type="transmembrane region" description="Helical" evidence="16">
    <location>
        <begin position="37"/>
        <end position="59"/>
    </location>
</feature>
<dbReference type="PROSITE" id="PS52016">
    <property type="entry name" value="TONB_DEPENDENT_REC_3"/>
    <property type="match status" value="1"/>
</dbReference>
<dbReference type="Proteomes" id="UP000183454">
    <property type="component" value="Unassembled WGS sequence"/>
</dbReference>
<feature type="domain" description="Secretin/TonB short N-terminal" evidence="17">
    <location>
        <begin position="92"/>
        <end position="142"/>
    </location>
</feature>
<evidence type="ECO:0000256" key="4">
    <source>
        <dbReference type="ARBA" id="ARBA00022452"/>
    </source>
</evidence>
<evidence type="ECO:0000256" key="8">
    <source>
        <dbReference type="ARBA" id="ARBA00023004"/>
    </source>
</evidence>
<dbReference type="GO" id="GO:0015344">
    <property type="term" value="F:siderophore uptake transmembrane transporter activity"/>
    <property type="evidence" value="ECO:0007669"/>
    <property type="project" value="TreeGrafter"/>
</dbReference>